<accession>A0A8X8KCH0</accession>
<evidence type="ECO:0000259" key="6">
    <source>
        <dbReference type="Pfam" id="PF00916"/>
    </source>
</evidence>
<sequence>NTLFLYAVPGLAVSGHNLVNLPIIRSVADLQGMLQMPDWGMIGSKAVWVTAIALTFITSLESLLSVEATDKLDVFKRRTPLDRELLGQGVANIASGLIGGLPVAAVI</sequence>
<feature type="domain" description="SLC26A/SulP transporter" evidence="6">
    <location>
        <begin position="34"/>
        <end position="106"/>
    </location>
</feature>
<dbReference type="Proteomes" id="UP000887300">
    <property type="component" value="Unassembled WGS sequence"/>
</dbReference>
<feature type="non-terminal residue" evidence="7">
    <location>
        <position position="107"/>
    </location>
</feature>
<proteinExistence type="predicted"/>
<protein>
    <submittedName>
        <fullName evidence="7">SulP family inorganic anion transporter</fullName>
    </submittedName>
</protein>
<dbReference type="GO" id="GO:0016020">
    <property type="term" value="C:membrane"/>
    <property type="evidence" value="ECO:0007669"/>
    <property type="project" value="UniProtKB-SubCell"/>
</dbReference>
<name>A0A8X8KCH0_ACIFI</name>
<evidence type="ECO:0000256" key="2">
    <source>
        <dbReference type="ARBA" id="ARBA00022692"/>
    </source>
</evidence>
<evidence type="ECO:0000313" key="7">
    <source>
        <dbReference type="EMBL" id="MBU2724172.1"/>
    </source>
</evidence>
<evidence type="ECO:0000313" key="8">
    <source>
        <dbReference type="Proteomes" id="UP000887300"/>
    </source>
</evidence>
<dbReference type="AlphaFoldDB" id="A0A8X8KCH0"/>
<organism evidence="7 8">
    <name type="scientific">Acidithiobacillus ferridurans</name>
    <dbReference type="NCBI Taxonomy" id="1232575"/>
    <lineage>
        <taxon>Bacteria</taxon>
        <taxon>Pseudomonadati</taxon>
        <taxon>Pseudomonadota</taxon>
        <taxon>Acidithiobacillia</taxon>
        <taxon>Acidithiobacillales</taxon>
        <taxon>Acidithiobacillaceae</taxon>
        <taxon>Acidithiobacillus</taxon>
    </lineage>
</organism>
<evidence type="ECO:0000256" key="1">
    <source>
        <dbReference type="ARBA" id="ARBA00004141"/>
    </source>
</evidence>
<reference evidence="7" key="1">
    <citation type="journal article" date="2021" name="ISME J.">
        <title>Genomic evolution of the class Acidithiobacillia: deep-branching Proteobacteria living in extreme acidic conditions.</title>
        <authorList>
            <person name="Moya-Beltran A."/>
            <person name="Beard S."/>
            <person name="Rojas-Villalobos C."/>
            <person name="Issotta F."/>
            <person name="Gallardo Y."/>
            <person name="Ulloa R."/>
            <person name="Giaveno A."/>
            <person name="Degli Esposti M."/>
            <person name="Johnson D.B."/>
            <person name="Quatrini R."/>
        </authorList>
    </citation>
    <scope>NUCLEOTIDE SEQUENCE</scope>
    <source>
        <strain evidence="7">DSM 583</strain>
    </source>
</reference>
<evidence type="ECO:0000256" key="3">
    <source>
        <dbReference type="ARBA" id="ARBA00022989"/>
    </source>
</evidence>
<dbReference type="RefSeq" id="WP_264318707.1">
    <property type="nucleotide sequence ID" value="NZ_JABBHS010000404.1"/>
</dbReference>
<keyword evidence="3 5" id="KW-1133">Transmembrane helix</keyword>
<evidence type="ECO:0000256" key="4">
    <source>
        <dbReference type="ARBA" id="ARBA00023136"/>
    </source>
</evidence>
<dbReference type="EMBL" id="JABBHS010000404">
    <property type="protein sequence ID" value="MBU2724172.1"/>
    <property type="molecule type" value="Genomic_DNA"/>
</dbReference>
<gene>
    <name evidence="7" type="ORF">HF568_13405</name>
</gene>
<dbReference type="InterPro" id="IPR011547">
    <property type="entry name" value="SLC26A/SulP_dom"/>
</dbReference>
<comment type="caution">
    <text evidence="7">The sequence shown here is derived from an EMBL/GenBank/DDBJ whole genome shotgun (WGS) entry which is preliminary data.</text>
</comment>
<dbReference type="Pfam" id="PF00916">
    <property type="entry name" value="Sulfate_transp"/>
    <property type="match status" value="1"/>
</dbReference>
<evidence type="ECO:0000256" key="5">
    <source>
        <dbReference type="SAM" id="Phobius"/>
    </source>
</evidence>
<comment type="subcellular location">
    <subcellularLocation>
        <location evidence="1">Membrane</location>
        <topology evidence="1">Multi-pass membrane protein</topology>
    </subcellularLocation>
</comment>
<keyword evidence="4 5" id="KW-0472">Membrane</keyword>
<feature type="non-terminal residue" evidence="7">
    <location>
        <position position="1"/>
    </location>
</feature>
<feature type="transmembrane region" description="Helical" evidence="5">
    <location>
        <begin position="46"/>
        <end position="64"/>
    </location>
</feature>
<keyword evidence="2 5" id="KW-0812">Transmembrane</keyword>